<comment type="caution">
    <text evidence="2">The sequence shown here is derived from an EMBL/GenBank/DDBJ whole genome shotgun (WGS) entry which is preliminary data.</text>
</comment>
<evidence type="ECO:0000313" key="3">
    <source>
        <dbReference type="Proteomes" id="UP001338125"/>
    </source>
</evidence>
<sequence>MMSFASNPIQSSPWRPSVSSPLTSSPIRPTSPQSPSDNNRQRHRLIQSSPIQPIKFKYASRPSKPNPVVRRREDAQEQRRKNFLQNVRQKADNKMWQRRDIEGQFLKTNWLANVGRLTHDAPDFSEADIEDAMAYHQETVHSQDSDDALGVIREEEELDFLVSSYEQEQTGTPQQPPLLEDDEYDDIFAELMSQEPTRQNQPSSSNQMDMSD</sequence>
<feature type="region of interest" description="Disordered" evidence="1">
    <location>
        <begin position="1"/>
        <end position="82"/>
    </location>
</feature>
<feature type="region of interest" description="Disordered" evidence="1">
    <location>
        <begin position="164"/>
        <end position="212"/>
    </location>
</feature>
<evidence type="ECO:0000256" key="1">
    <source>
        <dbReference type="SAM" id="MobiDB-lite"/>
    </source>
</evidence>
<reference evidence="2 3" key="1">
    <citation type="submission" date="2024-01" db="EMBL/GenBank/DDBJ databases">
        <title>Complete genome of Cladobotryum mycophilum ATHUM6906.</title>
        <authorList>
            <person name="Christinaki A.C."/>
            <person name="Myridakis A.I."/>
            <person name="Kouvelis V.N."/>
        </authorList>
    </citation>
    <scope>NUCLEOTIDE SEQUENCE [LARGE SCALE GENOMIC DNA]</scope>
    <source>
        <strain evidence="2 3">ATHUM6906</strain>
    </source>
</reference>
<keyword evidence="3" id="KW-1185">Reference proteome</keyword>
<name>A0ABR0S620_9HYPO</name>
<organism evidence="2 3">
    <name type="scientific">Cladobotryum mycophilum</name>
    <dbReference type="NCBI Taxonomy" id="491253"/>
    <lineage>
        <taxon>Eukaryota</taxon>
        <taxon>Fungi</taxon>
        <taxon>Dikarya</taxon>
        <taxon>Ascomycota</taxon>
        <taxon>Pezizomycotina</taxon>
        <taxon>Sordariomycetes</taxon>
        <taxon>Hypocreomycetidae</taxon>
        <taxon>Hypocreales</taxon>
        <taxon>Hypocreaceae</taxon>
        <taxon>Cladobotryum</taxon>
    </lineage>
</organism>
<proteinExistence type="predicted"/>
<feature type="compositionally biased region" description="Polar residues" evidence="1">
    <location>
        <begin position="194"/>
        <end position="212"/>
    </location>
</feature>
<dbReference type="EMBL" id="JAVFKD010000016">
    <property type="protein sequence ID" value="KAK5987287.1"/>
    <property type="molecule type" value="Genomic_DNA"/>
</dbReference>
<accession>A0ABR0S620</accession>
<gene>
    <name evidence="2" type="ORF">PT974_11412</name>
</gene>
<feature type="compositionally biased region" description="Polar residues" evidence="1">
    <location>
        <begin position="1"/>
        <end position="38"/>
    </location>
</feature>
<dbReference type="Proteomes" id="UP001338125">
    <property type="component" value="Unassembled WGS sequence"/>
</dbReference>
<evidence type="ECO:0000313" key="2">
    <source>
        <dbReference type="EMBL" id="KAK5987287.1"/>
    </source>
</evidence>
<feature type="compositionally biased region" description="Basic and acidic residues" evidence="1">
    <location>
        <begin position="70"/>
        <end position="80"/>
    </location>
</feature>
<feature type="compositionally biased region" description="Acidic residues" evidence="1">
    <location>
        <begin position="179"/>
        <end position="188"/>
    </location>
</feature>
<protein>
    <submittedName>
        <fullName evidence="2">Uncharacterized protein</fullName>
    </submittedName>
</protein>